<sequence length="246" mass="26978">MDRRGIPRISNHNQTKTAMTQTQSAYSDNGLGATPISGNIISTEVGELRIIGRHPERGLPKSGVPFSIDIEIDRYRNFWNSFLLISCPDAVVAALDPQSRKVLAISRILTSMWDGCRGQTRLVFGRSFRPDRNHPVIFELHPGNVTEATISEAKPLATSKVMTLDLDIEEGTQSGVYAEPTEPWYEISLPNPQSAFSGVNSTLTKALWLVGIGAGAYFLGPLMPGLRDSLKQITQPGNNDEDQKNA</sequence>
<dbReference type="AlphaFoldDB" id="A0A5D3YJB0"/>
<protein>
    <submittedName>
        <fullName evidence="2">Uncharacterized protein</fullName>
    </submittedName>
</protein>
<organism evidence="2 3">
    <name type="scientific">Fodinibius salinus</name>
    <dbReference type="NCBI Taxonomy" id="860790"/>
    <lineage>
        <taxon>Bacteria</taxon>
        <taxon>Pseudomonadati</taxon>
        <taxon>Balneolota</taxon>
        <taxon>Balneolia</taxon>
        <taxon>Balneolales</taxon>
        <taxon>Balneolaceae</taxon>
        <taxon>Fodinibius</taxon>
    </lineage>
</organism>
<evidence type="ECO:0000313" key="2">
    <source>
        <dbReference type="EMBL" id="TYP93540.1"/>
    </source>
</evidence>
<dbReference type="EMBL" id="VNHY01000002">
    <property type="protein sequence ID" value="TYP93540.1"/>
    <property type="molecule type" value="Genomic_DNA"/>
</dbReference>
<feature type="region of interest" description="Disordered" evidence="1">
    <location>
        <begin position="1"/>
        <end position="21"/>
    </location>
</feature>
<evidence type="ECO:0000313" key="3">
    <source>
        <dbReference type="Proteomes" id="UP000324595"/>
    </source>
</evidence>
<reference evidence="2 3" key="1">
    <citation type="submission" date="2019-07" db="EMBL/GenBank/DDBJ databases">
        <title>Genomic Encyclopedia of Archaeal and Bacterial Type Strains, Phase II (KMG-II): from individual species to whole genera.</title>
        <authorList>
            <person name="Goeker M."/>
        </authorList>
    </citation>
    <scope>NUCLEOTIDE SEQUENCE [LARGE SCALE GENOMIC DNA]</scope>
    <source>
        <strain evidence="2 3">DSM 21935</strain>
    </source>
</reference>
<evidence type="ECO:0000256" key="1">
    <source>
        <dbReference type="SAM" id="MobiDB-lite"/>
    </source>
</evidence>
<gene>
    <name evidence="2" type="ORF">LX73_1246</name>
</gene>
<dbReference type="Proteomes" id="UP000324595">
    <property type="component" value="Unassembled WGS sequence"/>
</dbReference>
<accession>A0A5D3YJB0</accession>
<proteinExistence type="predicted"/>
<comment type="caution">
    <text evidence="2">The sequence shown here is derived from an EMBL/GenBank/DDBJ whole genome shotgun (WGS) entry which is preliminary data.</text>
</comment>
<feature type="compositionally biased region" description="Polar residues" evidence="1">
    <location>
        <begin position="10"/>
        <end position="21"/>
    </location>
</feature>
<name>A0A5D3YJB0_9BACT</name>
<keyword evidence="3" id="KW-1185">Reference proteome</keyword>